<dbReference type="PROSITE" id="PS50002">
    <property type="entry name" value="SH3"/>
    <property type="match status" value="1"/>
</dbReference>
<reference evidence="7" key="2">
    <citation type="submission" date="2022-06" db="UniProtKB">
        <authorList>
            <consortium name="EnsemblMetazoa"/>
        </authorList>
    </citation>
    <scope>IDENTIFICATION</scope>
    <source>
        <strain evidence="7">DF5081</strain>
    </source>
</reference>
<evidence type="ECO:0008006" key="9">
    <source>
        <dbReference type="Google" id="ProtNLM"/>
    </source>
</evidence>
<organism evidence="7 8">
    <name type="scientific">Caenorhabditis japonica</name>
    <dbReference type="NCBI Taxonomy" id="281687"/>
    <lineage>
        <taxon>Eukaryota</taxon>
        <taxon>Metazoa</taxon>
        <taxon>Ecdysozoa</taxon>
        <taxon>Nematoda</taxon>
        <taxon>Chromadorea</taxon>
        <taxon>Rhabditida</taxon>
        <taxon>Rhabditina</taxon>
        <taxon>Rhabditomorpha</taxon>
        <taxon>Rhabditoidea</taxon>
        <taxon>Rhabditidae</taxon>
        <taxon>Peloderinae</taxon>
        <taxon>Caenorhabditis</taxon>
    </lineage>
</organism>
<evidence type="ECO:0000256" key="1">
    <source>
        <dbReference type="ARBA" id="ARBA00006529"/>
    </source>
</evidence>
<dbReference type="GO" id="GO:0006950">
    <property type="term" value="P:response to stress"/>
    <property type="evidence" value="ECO:0007669"/>
    <property type="project" value="UniProtKB-ARBA"/>
</dbReference>
<sequence length="1053" mass="117305">MNDHHEFPPYVNVPPIAKTRSTSHLAPTPEHHRSVSYEDTTTTSTSTDSAPAGVRIRSEGSQVSCDSPTPAPRKYVAAYEYKAQKDDELDLPLGSIVKLVTAETHEDGWFRGELEGKIGLFPSNYARLLPETETLVEFSADEIRLPDENSTLDNHNIGRGATATVYKVEIRTHKEIQGGRMGDGCFRAALKQFHRHSYKGSVSQLEQLKREANLVNGLSHNNIVRLLGICLDDPYFGLLLELCEGYSLRSVCHDLNKDIAIPLGVLIDWARQVSEGMAYLTKEGYVHRDLKADNVLVKEEVCFCVDEETMKFEWCSRCGRRPLDKLQLKITDFGVSRKMSADANRFSSAGTHAWLAPEAFRDEIWSEASDVWSYGVVLWEMLSREDPYQGLIPVVIAFQVARSGQSLVINKNCPEKWKDIMQHCWALEPSQRPRFQEIVRYFTDYAKELEKEYVHVQRAPSIMAVKEIYTECFVDQRKELEKMFHDLYTDTGDINRKSRRSIAPETKARKNKINKGKKLEITGPIGEVKHILSVHLDKANNKSPFTIKYGDDTSTGGTLPRLNGRQNTLSISSPDLFQLPDINTINGSSTVSHNGSASRILRQKAIRKKKNHHNAYDSPVVSPTGDDDSTSFAKIENADDVDPSASKETKNGTLSRVWNKIHPWRHHKRDSKDEEVAGSISSRSSSTTSSHRIIAGQASRSAAAPPFLDVGGRSRALSAADCWDESSISKRNKVSPSDNKRPVKQTNLTERFVKDPDVVRPSNLPTFHRKSALDQTIPASPSSPDSNYAPMQLNSSSRRTTATSSTDGTPNYEMLVTNSATTGVGHGQRNYVIQPVSEWILFRNRFRAFKKLSDNVPFPADQPTHYLLRNGLIYDAQGTGHGHARATYYPVGGGCDDYVAVGTVKPTVGEVNNSPYSDMSGHFSGRNVLNPQYVHCKPTPKLPLKEPTLPIKIQSDSNLVSSDIYQSTSSRPEKLKGIGNSASSYSLNDPPQFPAPLPPDSETVPPMSPPKLLAPVLPLRDSSLSPILPRGRMDQEILKTPDVHQSIANQVYY</sequence>
<name>A0A8R1DPM4_CAEJA</name>
<evidence type="ECO:0000313" key="8">
    <source>
        <dbReference type="Proteomes" id="UP000005237"/>
    </source>
</evidence>
<dbReference type="EnsemblMetazoa" id="CJA08685.1">
    <property type="protein sequence ID" value="CJA08685.1"/>
    <property type="gene ID" value="WBGene00127889"/>
</dbReference>
<dbReference type="GO" id="GO:0043235">
    <property type="term" value="C:receptor complex"/>
    <property type="evidence" value="ECO:0007669"/>
    <property type="project" value="TreeGrafter"/>
</dbReference>
<dbReference type="Proteomes" id="UP000005237">
    <property type="component" value="Unassembled WGS sequence"/>
</dbReference>
<dbReference type="SUPFAM" id="SSF50044">
    <property type="entry name" value="SH3-domain"/>
    <property type="match status" value="1"/>
</dbReference>
<accession>A0A8R1DPM4</accession>
<dbReference type="FunFam" id="1.10.510.10:FF:002752">
    <property type="entry name" value="Mitogen-activated protein kinase kinase kinase mlk-1"/>
    <property type="match status" value="1"/>
</dbReference>
<dbReference type="PANTHER" id="PTHR24416">
    <property type="entry name" value="TYROSINE-PROTEIN KINASE RECEPTOR"/>
    <property type="match status" value="1"/>
</dbReference>
<protein>
    <recommendedName>
        <fullName evidence="9">Mitogen-activated protein kinase kinase kinase</fullName>
    </recommendedName>
</protein>
<dbReference type="Gene3D" id="2.30.30.40">
    <property type="entry name" value="SH3 Domains"/>
    <property type="match status" value="1"/>
</dbReference>
<dbReference type="Gene3D" id="1.10.510.10">
    <property type="entry name" value="Transferase(Phosphotransferase) domain 1"/>
    <property type="match status" value="1"/>
</dbReference>
<dbReference type="Pfam" id="PF14604">
    <property type="entry name" value="SH3_9"/>
    <property type="match status" value="1"/>
</dbReference>
<feature type="compositionally biased region" description="Low complexity" evidence="4">
    <location>
        <begin position="795"/>
        <end position="806"/>
    </location>
</feature>
<evidence type="ECO:0000256" key="4">
    <source>
        <dbReference type="SAM" id="MobiDB-lite"/>
    </source>
</evidence>
<dbReference type="InterPro" id="IPR036028">
    <property type="entry name" value="SH3-like_dom_sf"/>
</dbReference>
<dbReference type="InterPro" id="IPR011009">
    <property type="entry name" value="Kinase-like_dom_sf"/>
</dbReference>
<dbReference type="InterPro" id="IPR001245">
    <property type="entry name" value="Ser-Thr/Tyr_kinase_cat_dom"/>
</dbReference>
<dbReference type="SMART" id="SM00220">
    <property type="entry name" value="S_TKc"/>
    <property type="match status" value="1"/>
</dbReference>
<dbReference type="InterPro" id="IPR008271">
    <property type="entry name" value="Ser/Thr_kinase_AS"/>
</dbReference>
<feature type="domain" description="SH3" evidence="5">
    <location>
        <begin position="70"/>
        <end position="131"/>
    </location>
</feature>
<proteinExistence type="inferred from homology"/>
<dbReference type="GO" id="GO:0004714">
    <property type="term" value="F:transmembrane receptor protein tyrosine kinase activity"/>
    <property type="evidence" value="ECO:0007669"/>
    <property type="project" value="TreeGrafter"/>
</dbReference>
<feature type="region of interest" description="Disordered" evidence="4">
    <location>
        <begin position="606"/>
        <end position="707"/>
    </location>
</feature>
<keyword evidence="2 3" id="KW-0728">SH3 domain</keyword>
<evidence type="ECO:0000259" key="6">
    <source>
        <dbReference type="PROSITE" id="PS50011"/>
    </source>
</evidence>
<feature type="region of interest" description="Disordered" evidence="4">
    <location>
        <begin position="963"/>
        <end position="1007"/>
    </location>
</feature>
<feature type="compositionally biased region" description="Low complexity" evidence="4">
    <location>
        <begin position="39"/>
        <end position="49"/>
    </location>
</feature>
<dbReference type="GO" id="GO:0007169">
    <property type="term" value="P:cell surface receptor protein tyrosine kinase signaling pathway"/>
    <property type="evidence" value="ECO:0007669"/>
    <property type="project" value="TreeGrafter"/>
</dbReference>
<dbReference type="InterPro" id="IPR050122">
    <property type="entry name" value="RTK"/>
</dbReference>
<dbReference type="GO" id="GO:0005524">
    <property type="term" value="F:ATP binding"/>
    <property type="evidence" value="ECO:0007669"/>
    <property type="project" value="InterPro"/>
</dbReference>
<dbReference type="InterPro" id="IPR001452">
    <property type="entry name" value="SH3_domain"/>
</dbReference>
<feature type="compositionally biased region" description="Polar residues" evidence="4">
    <location>
        <begin position="773"/>
        <end position="786"/>
    </location>
</feature>
<feature type="domain" description="Protein kinase" evidence="6">
    <location>
        <begin position="151"/>
        <end position="446"/>
    </location>
</feature>
<dbReference type="AlphaFoldDB" id="A0A8R1DPM4"/>
<dbReference type="SMART" id="SM00326">
    <property type="entry name" value="SH3"/>
    <property type="match status" value="1"/>
</dbReference>
<dbReference type="PROSITE" id="PS50011">
    <property type="entry name" value="PROTEIN_KINASE_DOM"/>
    <property type="match status" value="1"/>
</dbReference>
<dbReference type="SUPFAM" id="SSF56112">
    <property type="entry name" value="Protein kinase-like (PK-like)"/>
    <property type="match status" value="1"/>
</dbReference>
<evidence type="ECO:0000256" key="2">
    <source>
        <dbReference type="ARBA" id="ARBA00022443"/>
    </source>
</evidence>
<feature type="compositionally biased region" description="Low complexity" evidence="4">
    <location>
        <begin position="679"/>
        <end position="694"/>
    </location>
</feature>
<dbReference type="PANTHER" id="PTHR24416:SF611">
    <property type="entry name" value="TYROSINE-PROTEIN KINASE TRANSMEMBRANE RECEPTOR ROR"/>
    <property type="match status" value="1"/>
</dbReference>
<dbReference type="Gene3D" id="3.30.200.20">
    <property type="entry name" value="Phosphorylase Kinase, domain 1"/>
    <property type="match status" value="1"/>
</dbReference>
<comment type="similarity">
    <text evidence="1">Belongs to the protein kinase superfamily. STE Ser/Thr protein kinase family. MAP kinase kinase kinase subfamily.</text>
</comment>
<feature type="region of interest" description="Disordered" evidence="4">
    <location>
        <begin position="723"/>
        <end position="813"/>
    </location>
</feature>
<keyword evidence="8" id="KW-1185">Reference proteome</keyword>
<dbReference type="InterPro" id="IPR000719">
    <property type="entry name" value="Prot_kinase_dom"/>
</dbReference>
<feature type="region of interest" description="Disordered" evidence="4">
    <location>
        <begin position="1"/>
        <end position="70"/>
    </location>
</feature>
<dbReference type="PROSITE" id="PS00108">
    <property type="entry name" value="PROTEIN_KINASE_ST"/>
    <property type="match status" value="1"/>
</dbReference>
<reference evidence="8" key="1">
    <citation type="submission" date="2010-08" db="EMBL/GenBank/DDBJ databases">
        <authorList>
            <consortium name="Caenorhabditis japonica Sequencing Consortium"/>
            <person name="Wilson R.K."/>
        </authorList>
    </citation>
    <scope>NUCLEOTIDE SEQUENCE [LARGE SCALE GENOMIC DNA]</scope>
    <source>
        <strain evidence="8">DF5081</strain>
    </source>
</reference>
<dbReference type="Pfam" id="PF07714">
    <property type="entry name" value="PK_Tyr_Ser-Thr"/>
    <property type="match status" value="1"/>
</dbReference>
<feature type="compositionally biased region" description="Polar residues" evidence="4">
    <location>
        <begin position="980"/>
        <end position="989"/>
    </location>
</feature>
<evidence type="ECO:0000313" key="7">
    <source>
        <dbReference type="EnsemblMetazoa" id="CJA08685.1"/>
    </source>
</evidence>
<evidence type="ECO:0000259" key="5">
    <source>
        <dbReference type="PROSITE" id="PS50002"/>
    </source>
</evidence>
<dbReference type="GO" id="GO:0005886">
    <property type="term" value="C:plasma membrane"/>
    <property type="evidence" value="ECO:0007669"/>
    <property type="project" value="TreeGrafter"/>
</dbReference>
<evidence type="ECO:0000256" key="3">
    <source>
        <dbReference type="PROSITE-ProRule" id="PRU00192"/>
    </source>
</evidence>